<keyword evidence="4" id="KW-0687">Ribonucleoprotein</keyword>
<protein>
    <submittedName>
        <fullName evidence="5">Signal recognition particle, 19 kDa protein</fullName>
    </submittedName>
</protein>
<evidence type="ECO:0000256" key="2">
    <source>
        <dbReference type="ARBA" id="ARBA00022490"/>
    </source>
</evidence>
<dbReference type="Gene3D" id="3.30.56.30">
    <property type="entry name" value="Signal recognition particle, SRP19-like subunit"/>
    <property type="match status" value="1"/>
</dbReference>
<dbReference type="PANTHER" id="PTHR17453">
    <property type="entry name" value="SIGNAL RECOGNITION PARTICLE 19 KD PROTEIN"/>
    <property type="match status" value="1"/>
</dbReference>
<evidence type="ECO:0000256" key="4">
    <source>
        <dbReference type="ARBA" id="ARBA00023274"/>
    </source>
</evidence>
<comment type="subcellular location">
    <subcellularLocation>
        <location evidence="1">Cytoplasm</location>
    </subcellularLocation>
</comment>
<dbReference type="SUPFAM" id="SSF69695">
    <property type="entry name" value="SRP19"/>
    <property type="match status" value="1"/>
</dbReference>
<accession>A0A0W8F6N9</accession>
<dbReference type="GO" id="GO:0005786">
    <property type="term" value="C:signal recognition particle, endoplasmic reticulum targeting"/>
    <property type="evidence" value="ECO:0007669"/>
    <property type="project" value="UniProtKB-KW"/>
</dbReference>
<dbReference type="Pfam" id="PF01922">
    <property type="entry name" value="SRP19"/>
    <property type="match status" value="1"/>
</dbReference>
<dbReference type="PANTHER" id="PTHR17453:SF0">
    <property type="entry name" value="SIGNAL RECOGNITION PARTICLE 19 KDA PROTEIN"/>
    <property type="match status" value="1"/>
</dbReference>
<dbReference type="InterPro" id="IPR022938">
    <property type="entry name" value="SRP19_arc-type"/>
</dbReference>
<dbReference type="EMBL" id="LNQE01001490">
    <property type="protein sequence ID" value="KUG16554.1"/>
    <property type="molecule type" value="Genomic_DNA"/>
</dbReference>
<dbReference type="AlphaFoldDB" id="A0A0W8F6N9"/>
<gene>
    <name evidence="5" type="ORF">ASZ90_013773</name>
</gene>
<dbReference type="InterPro" id="IPR002778">
    <property type="entry name" value="Signal_recog_particle_SRP19"/>
</dbReference>
<comment type="caution">
    <text evidence="5">The sequence shown here is derived from an EMBL/GenBank/DDBJ whole genome shotgun (WGS) entry which is preliminary data.</text>
</comment>
<keyword evidence="3" id="KW-0733">Signal recognition particle</keyword>
<dbReference type="HAMAP" id="MF_00305">
    <property type="entry name" value="SRP19"/>
    <property type="match status" value="1"/>
</dbReference>
<dbReference type="GO" id="GO:0006617">
    <property type="term" value="P:SRP-dependent cotranslational protein targeting to membrane, signal sequence recognition"/>
    <property type="evidence" value="ECO:0007669"/>
    <property type="project" value="TreeGrafter"/>
</dbReference>
<reference evidence="5" key="1">
    <citation type="journal article" date="2015" name="Proc. Natl. Acad. Sci. U.S.A.">
        <title>Networks of energetic and metabolic interactions define dynamics in microbial communities.</title>
        <authorList>
            <person name="Embree M."/>
            <person name="Liu J.K."/>
            <person name="Al-Bassam M.M."/>
            <person name="Zengler K."/>
        </authorList>
    </citation>
    <scope>NUCLEOTIDE SEQUENCE</scope>
</reference>
<evidence type="ECO:0000256" key="3">
    <source>
        <dbReference type="ARBA" id="ARBA00023135"/>
    </source>
</evidence>
<name>A0A0W8F6N9_9ZZZZ</name>
<proteinExistence type="inferred from homology"/>
<dbReference type="GO" id="GO:0008312">
    <property type="term" value="F:7S RNA binding"/>
    <property type="evidence" value="ECO:0007669"/>
    <property type="project" value="InterPro"/>
</dbReference>
<evidence type="ECO:0000256" key="1">
    <source>
        <dbReference type="ARBA" id="ARBA00004496"/>
    </source>
</evidence>
<organism evidence="5">
    <name type="scientific">hydrocarbon metagenome</name>
    <dbReference type="NCBI Taxonomy" id="938273"/>
    <lineage>
        <taxon>unclassified sequences</taxon>
        <taxon>metagenomes</taxon>
        <taxon>ecological metagenomes</taxon>
    </lineage>
</organism>
<dbReference type="InterPro" id="IPR036521">
    <property type="entry name" value="SRP19-like_sf"/>
</dbReference>
<evidence type="ECO:0000313" key="5">
    <source>
        <dbReference type="EMBL" id="KUG16554.1"/>
    </source>
</evidence>
<keyword evidence="2" id="KW-0963">Cytoplasm</keyword>
<sequence length="104" mass="11736">MPDKSKIVIWPIYFDAARSRDEGRMVSREYAINEPNLDMIITASIKSGLKPEIEREKKHPKTWHKPEAAGRILVAKKGSKSATLKKIAGSLKMKYKKQATGKRG</sequence>